<organism evidence="5 6">
    <name type="scientific">Candidatus Uhrbacteria bacterium RIFCSPLOWO2_01_FULL_53_9</name>
    <dbReference type="NCBI Taxonomy" id="1802403"/>
    <lineage>
        <taxon>Bacteria</taxon>
        <taxon>Candidatus Uhriibacteriota</taxon>
    </lineage>
</organism>
<evidence type="ECO:0000256" key="3">
    <source>
        <dbReference type="ARBA" id="ARBA00022825"/>
    </source>
</evidence>
<comment type="caution">
    <text evidence="5">The sequence shown here is derived from an EMBL/GenBank/DDBJ whole genome shotgun (WGS) entry which is preliminary data.</text>
</comment>
<gene>
    <name evidence="5" type="ORF">A3B32_01390</name>
</gene>
<dbReference type="Gene3D" id="3.90.226.10">
    <property type="entry name" value="2-enoyl-CoA Hydratase, Chain A, domain 1"/>
    <property type="match status" value="1"/>
</dbReference>
<dbReference type="Proteomes" id="UP000176932">
    <property type="component" value="Unassembled WGS sequence"/>
</dbReference>
<name>A0A1F7UXC5_9BACT</name>
<keyword evidence="3" id="KW-0720">Serine protease</keyword>
<dbReference type="EMBL" id="MGEL01000053">
    <property type="protein sequence ID" value="OGL82906.1"/>
    <property type="molecule type" value="Genomic_DNA"/>
</dbReference>
<dbReference type="InterPro" id="IPR029045">
    <property type="entry name" value="ClpP/crotonase-like_dom_sf"/>
</dbReference>
<proteinExistence type="predicted"/>
<dbReference type="GO" id="GO:0007165">
    <property type="term" value="P:signal transduction"/>
    <property type="evidence" value="ECO:0007669"/>
    <property type="project" value="TreeGrafter"/>
</dbReference>
<dbReference type="CDD" id="cd07560">
    <property type="entry name" value="Peptidase_S41_CPP"/>
    <property type="match status" value="1"/>
</dbReference>
<reference evidence="5 6" key="1">
    <citation type="journal article" date="2016" name="Nat. Commun.">
        <title>Thousands of microbial genomes shed light on interconnected biogeochemical processes in an aquifer system.</title>
        <authorList>
            <person name="Anantharaman K."/>
            <person name="Brown C.T."/>
            <person name="Hug L.A."/>
            <person name="Sharon I."/>
            <person name="Castelle C.J."/>
            <person name="Probst A.J."/>
            <person name="Thomas B.C."/>
            <person name="Singh A."/>
            <person name="Wilkins M.J."/>
            <person name="Karaoz U."/>
            <person name="Brodie E.L."/>
            <person name="Williams K.H."/>
            <person name="Hubbard S.S."/>
            <person name="Banfield J.F."/>
        </authorList>
    </citation>
    <scope>NUCLEOTIDE SEQUENCE [LARGE SCALE GENOMIC DNA]</scope>
</reference>
<protein>
    <recommendedName>
        <fullName evidence="4">Tail specific protease domain-containing protein</fullName>
    </recommendedName>
</protein>
<dbReference type="PANTHER" id="PTHR32060">
    <property type="entry name" value="TAIL-SPECIFIC PROTEASE"/>
    <property type="match status" value="1"/>
</dbReference>
<evidence type="ECO:0000256" key="1">
    <source>
        <dbReference type="ARBA" id="ARBA00022670"/>
    </source>
</evidence>
<dbReference type="GO" id="GO:0004175">
    <property type="term" value="F:endopeptidase activity"/>
    <property type="evidence" value="ECO:0007669"/>
    <property type="project" value="TreeGrafter"/>
</dbReference>
<dbReference type="SMART" id="SM00245">
    <property type="entry name" value="TSPc"/>
    <property type="match status" value="1"/>
</dbReference>
<accession>A0A1F7UXC5</accession>
<dbReference type="Pfam" id="PF03572">
    <property type="entry name" value="Peptidase_S41"/>
    <property type="match status" value="1"/>
</dbReference>
<dbReference type="SUPFAM" id="SSF52096">
    <property type="entry name" value="ClpP/crotonase"/>
    <property type="match status" value="1"/>
</dbReference>
<evidence type="ECO:0000313" key="5">
    <source>
        <dbReference type="EMBL" id="OGL82906.1"/>
    </source>
</evidence>
<evidence type="ECO:0000256" key="2">
    <source>
        <dbReference type="ARBA" id="ARBA00022801"/>
    </source>
</evidence>
<evidence type="ECO:0000259" key="4">
    <source>
        <dbReference type="SMART" id="SM00245"/>
    </source>
</evidence>
<keyword evidence="1" id="KW-0645">Protease</keyword>
<dbReference type="InterPro" id="IPR004447">
    <property type="entry name" value="Peptidase_S41A"/>
</dbReference>
<dbReference type="InterPro" id="IPR005151">
    <property type="entry name" value="Tail-specific_protease"/>
</dbReference>
<evidence type="ECO:0000313" key="6">
    <source>
        <dbReference type="Proteomes" id="UP000176932"/>
    </source>
</evidence>
<dbReference type="AlphaFoldDB" id="A0A1F7UXC5"/>
<dbReference type="GO" id="GO:0006508">
    <property type="term" value="P:proteolysis"/>
    <property type="evidence" value="ECO:0007669"/>
    <property type="project" value="UniProtKB-KW"/>
</dbReference>
<feature type="domain" description="Tail specific protease" evidence="4">
    <location>
        <begin position="10"/>
        <end position="198"/>
    </location>
</feature>
<sequence length="228" mass="24583">MLTVSHNGIETVEEISIVRDVIRIDSVTWEVTDDGVAVIRIAFFNADTAALFNRAVVELMQEDVSGIVLDLRNNPGGFLDRAVSVAGEWIGNDTVVIERNENGDLERFPSTGVGRLQRIPTLVLVNGGTASASEIVAGALQDYGFATILGEQTFGKGSVQEYRELADGSAVKITISEWLTPLERSIDQNGIAPDVEIVFDLEAYKEGIDVQLEAALNALKSNAYGDPS</sequence>
<dbReference type="GO" id="GO:0008236">
    <property type="term" value="F:serine-type peptidase activity"/>
    <property type="evidence" value="ECO:0007669"/>
    <property type="project" value="UniProtKB-KW"/>
</dbReference>
<keyword evidence="2" id="KW-0378">Hydrolase</keyword>
<dbReference type="PANTHER" id="PTHR32060:SF30">
    <property type="entry name" value="CARBOXY-TERMINAL PROCESSING PROTEASE CTPA"/>
    <property type="match status" value="1"/>
</dbReference>
<dbReference type="GO" id="GO:0030288">
    <property type="term" value="C:outer membrane-bounded periplasmic space"/>
    <property type="evidence" value="ECO:0007669"/>
    <property type="project" value="TreeGrafter"/>
</dbReference>